<dbReference type="VEuPathDB" id="FungiDB:SeMB42_g01598"/>
<comment type="caution">
    <text evidence="10">Lacks conserved residue(s) required for the propagation of feature annotation.</text>
</comment>
<evidence type="ECO:0000313" key="11">
    <source>
        <dbReference type="EMBL" id="TPX45148.1"/>
    </source>
</evidence>
<evidence type="ECO:0000256" key="9">
    <source>
        <dbReference type="ARBA" id="ARBA00023180"/>
    </source>
</evidence>
<keyword evidence="6 10" id="KW-0184">Conjugation</keyword>
<keyword evidence="7 10" id="KW-1133">Transmembrane helix</keyword>
<dbReference type="InterPro" id="IPR026777">
    <property type="entry name" value="PRM1"/>
</dbReference>
<keyword evidence="5 10" id="KW-0812">Transmembrane</keyword>
<feature type="transmembrane region" description="Helical" evidence="10">
    <location>
        <begin position="20"/>
        <end position="39"/>
    </location>
</feature>
<protein>
    <recommendedName>
        <fullName evidence="10">Plasma membrane fusion protein PRM1</fullName>
    </recommendedName>
</protein>
<dbReference type="GO" id="GO:0012505">
    <property type="term" value="C:endomembrane system"/>
    <property type="evidence" value="ECO:0007669"/>
    <property type="project" value="UniProtKB-SubCell"/>
</dbReference>
<evidence type="ECO:0000256" key="4">
    <source>
        <dbReference type="ARBA" id="ARBA00010780"/>
    </source>
</evidence>
<evidence type="ECO:0000256" key="10">
    <source>
        <dbReference type="RuleBase" id="RU366035"/>
    </source>
</evidence>
<keyword evidence="9" id="KW-0325">Glycoprotein</keyword>
<dbReference type="OrthoDB" id="10248838at2759"/>
<dbReference type="EMBL" id="QEAM01000153">
    <property type="protein sequence ID" value="TPX45148.1"/>
    <property type="molecule type" value="Genomic_DNA"/>
</dbReference>
<feature type="transmembrane region" description="Helical" evidence="10">
    <location>
        <begin position="274"/>
        <end position="298"/>
    </location>
</feature>
<dbReference type="PANTHER" id="PTHR31030">
    <property type="entry name" value="PLASMA MEMBRANE FUSION PROTEIN PRM1"/>
    <property type="match status" value="1"/>
</dbReference>
<evidence type="ECO:0000256" key="6">
    <source>
        <dbReference type="ARBA" id="ARBA00022971"/>
    </source>
</evidence>
<comment type="similarity">
    <text evidence="4 10">Belongs to the PRM1 family.</text>
</comment>
<evidence type="ECO:0000313" key="12">
    <source>
        <dbReference type="EMBL" id="TPX52186.1"/>
    </source>
</evidence>
<sequence>MTNNQPLAALSLATKLTQAYATYHVFFIVFILLLLYMNLVPYINAQAQHAKDEIYATCWLAQNATNSLMVLPTTTATALNAATDKAINSLIKHTAEGLVAAIHIITFIIQFFIRRYTKLLTCVLDLVINSSLGSLDAYANDIRNYLNIATSNIKSGLSTALSSISSLGGLIHGPDPSALLYQLDRLVPEIPAEFVTRIHDLTAKVPSMVDVERTLENLVLLPFAAIEKLAAAQFDNFQVQARFPVPALPTPVEFCSGIDTSFIDFIVVQFMRGLSYVCIMLVALMIGAILINGVYISIKHHFQQKRMKALKKIVQFATNDPIVKTAKMNHLDENIDPVAAADGTDSELATPSHRNTPYADDDATFKIMFGMLHPRIAGLIMNARSRLSPKARARIMWFVTYTYHPTSLICLSLGSLGLLATTILGNNLNAIRKVVQSVATEGLGFVVETVVQKVNATLGQTAIDYAIMTNQAIKSVQDDSNRVLFGWVYTTTSTVNGSVGIVVDGFTTTILDPLAAVPPIQSAVRNFVDCLILSIVTDFQEAVIYLQNNLHIKLPVINERALAVDPATIRNAIVKSVTNNKKVEKVVSELIDNIQAEILRYQFMFIVLTIFGSLVIVFGTTILISWILKEDVIVPYLERRRANGLPIFPSPQIPHFLRGYIPRMPTMPRISIQRLRRYLLHMSFCLV</sequence>
<dbReference type="EMBL" id="QEAN01000042">
    <property type="protein sequence ID" value="TPX52186.1"/>
    <property type="molecule type" value="Genomic_DNA"/>
</dbReference>
<comment type="function">
    <text evidence="1 10">Involved in cell fusion during mating by stabilizing the plasma membrane fusion event.</text>
</comment>
<dbReference type="Proteomes" id="UP000320475">
    <property type="component" value="Unassembled WGS sequence"/>
</dbReference>
<name>A0A507D1I4_9FUNG</name>
<evidence type="ECO:0000256" key="8">
    <source>
        <dbReference type="ARBA" id="ARBA00023136"/>
    </source>
</evidence>
<accession>A0A507D1I4</accession>
<feature type="transmembrane region" description="Helical" evidence="10">
    <location>
        <begin position="603"/>
        <end position="628"/>
    </location>
</feature>
<dbReference type="GO" id="GO:0043332">
    <property type="term" value="C:mating projection tip"/>
    <property type="evidence" value="ECO:0007669"/>
    <property type="project" value="UniProtKB-UniRule"/>
</dbReference>
<dbReference type="PANTHER" id="PTHR31030:SF1">
    <property type="entry name" value="PLASMA MEMBRANE FUSION PROTEIN PRM1"/>
    <property type="match status" value="1"/>
</dbReference>
<keyword evidence="8 10" id="KW-0472">Membrane</keyword>
<keyword evidence="13" id="KW-1185">Reference proteome</keyword>
<gene>
    <name evidence="11" type="ORF">SeLEV6574_g04050</name>
    <name evidence="12" type="ORF">SeMB42_g01598</name>
</gene>
<dbReference type="GO" id="GO:0032220">
    <property type="term" value="P:plasma membrane fusion involved in cytogamy"/>
    <property type="evidence" value="ECO:0007669"/>
    <property type="project" value="TreeGrafter"/>
</dbReference>
<evidence type="ECO:0000256" key="7">
    <source>
        <dbReference type="ARBA" id="ARBA00022989"/>
    </source>
</evidence>
<keyword evidence="10" id="KW-1003">Cell membrane</keyword>
<feature type="transmembrane region" description="Helical" evidence="10">
    <location>
        <begin position="95"/>
        <end position="113"/>
    </location>
</feature>
<dbReference type="STRING" id="286115.A0A507D1I4"/>
<organism evidence="11 14">
    <name type="scientific">Synchytrium endobioticum</name>
    <dbReference type="NCBI Taxonomy" id="286115"/>
    <lineage>
        <taxon>Eukaryota</taxon>
        <taxon>Fungi</taxon>
        <taxon>Fungi incertae sedis</taxon>
        <taxon>Chytridiomycota</taxon>
        <taxon>Chytridiomycota incertae sedis</taxon>
        <taxon>Chytridiomycetes</taxon>
        <taxon>Synchytriales</taxon>
        <taxon>Synchytriaceae</taxon>
        <taxon>Synchytrium</taxon>
    </lineage>
</organism>
<comment type="caution">
    <text evidence="11">The sequence shown here is derived from an EMBL/GenBank/DDBJ whole genome shotgun (WGS) entry which is preliminary data.</text>
</comment>
<evidence type="ECO:0000256" key="2">
    <source>
        <dbReference type="ARBA" id="ARBA00004127"/>
    </source>
</evidence>
<evidence type="ECO:0000313" key="13">
    <source>
        <dbReference type="Proteomes" id="UP000317494"/>
    </source>
</evidence>
<dbReference type="GO" id="GO:0005886">
    <property type="term" value="C:plasma membrane"/>
    <property type="evidence" value="ECO:0007669"/>
    <property type="project" value="UniProtKB-SubCell"/>
</dbReference>
<evidence type="ECO:0000256" key="5">
    <source>
        <dbReference type="ARBA" id="ARBA00022692"/>
    </source>
</evidence>
<reference evidence="13 14" key="1">
    <citation type="journal article" date="2019" name="Sci. Rep.">
        <title>Comparative genomics of chytrid fungi reveal insights into the obligate biotrophic and pathogenic lifestyle of Synchytrium endobioticum.</title>
        <authorList>
            <person name="van de Vossenberg B.T.L.H."/>
            <person name="Warris S."/>
            <person name="Nguyen H.D.T."/>
            <person name="van Gent-Pelzer M.P.E."/>
            <person name="Joly D.L."/>
            <person name="van de Geest H.C."/>
            <person name="Bonants P.J.M."/>
            <person name="Smith D.S."/>
            <person name="Levesque C.A."/>
            <person name="van der Lee T.A.J."/>
        </authorList>
    </citation>
    <scope>NUCLEOTIDE SEQUENCE [LARGE SCALE GENOMIC DNA]</scope>
    <source>
        <strain evidence="11 14">LEV6574</strain>
        <strain evidence="12 13">MB42</strain>
    </source>
</reference>
<evidence type="ECO:0000256" key="3">
    <source>
        <dbReference type="ARBA" id="ARBA00004196"/>
    </source>
</evidence>
<dbReference type="Proteomes" id="UP000317494">
    <property type="component" value="Unassembled WGS sequence"/>
</dbReference>
<proteinExistence type="inferred from homology"/>
<comment type="subcellular location">
    <subcellularLocation>
        <location evidence="3">Cell envelope</location>
    </subcellularLocation>
    <subcellularLocation>
        <location evidence="10">Cell membrane</location>
        <topology evidence="10">Multi-pass membrane protein</topology>
    </subcellularLocation>
    <subcellularLocation>
        <location evidence="2">Endomembrane system</location>
        <topology evidence="2">Multi-pass membrane protein</topology>
    </subcellularLocation>
</comment>
<evidence type="ECO:0000256" key="1">
    <source>
        <dbReference type="ARBA" id="ARBA00002512"/>
    </source>
</evidence>
<evidence type="ECO:0000313" key="14">
    <source>
        <dbReference type="Proteomes" id="UP000320475"/>
    </source>
</evidence>
<dbReference type="AlphaFoldDB" id="A0A507D1I4"/>